<proteinExistence type="predicted"/>
<name>X1I4K6_9ZZZZ</name>
<gene>
    <name evidence="1" type="ORF">S03H2_62415</name>
</gene>
<comment type="caution">
    <text evidence="1">The sequence shown here is derived from an EMBL/GenBank/DDBJ whole genome shotgun (WGS) entry which is preliminary data.</text>
</comment>
<sequence length="146" mass="17070">MKVKDIPLAQYVEWLENKKYFSILRWADGEWAAVFGTVGTWAGSEQSRSIELQKDLRQNLIKSAKFSHPESRILFAIPRHVREGTEIFRIERYLQQQNLTKIPWVRGNPFYYASRDGKLFPLIETLRNKNLGGYSRSKGINNIIPQ</sequence>
<reference evidence="1" key="1">
    <citation type="journal article" date="2014" name="Front. Microbiol.">
        <title>High frequency of phylogenetically diverse reductive dehalogenase-homologous genes in deep subseafloor sedimentary metagenomes.</title>
        <authorList>
            <person name="Kawai M."/>
            <person name="Futagami T."/>
            <person name="Toyoda A."/>
            <person name="Takaki Y."/>
            <person name="Nishi S."/>
            <person name="Hori S."/>
            <person name="Arai W."/>
            <person name="Tsubouchi T."/>
            <person name="Morono Y."/>
            <person name="Uchiyama I."/>
            <person name="Ito T."/>
            <person name="Fujiyama A."/>
            <person name="Inagaki F."/>
            <person name="Takami H."/>
        </authorList>
    </citation>
    <scope>NUCLEOTIDE SEQUENCE</scope>
    <source>
        <strain evidence="1">Expedition CK06-06</strain>
    </source>
</reference>
<organism evidence="1">
    <name type="scientific">marine sediment metagenome</name>
    <dbReference type="NCBI Taxonomy" id="412755"/>
    <lineage>
        <taxon>unclassified sequences</taxon>
        <taxon>metagenomes</taxon>
        <taxon>ecological metagenomes</taxon>
    </lineage>
</organism>
<dbReference type="EMBL" id="BARU01040369">
    <property type="protein sequence ID" value="GAH77341.1"/>
    <property type="molecule type" value="Genomic_DNA"/>
</dbReference>
<evidence type="ECO:0000313" key="1">
    <source>
        <dbReference type="EMBL" id="GAH77341.1"/>
    </source>
</evidence>
<protein>
    <submittedName>
        <fullName evidence="1">Uncharacterized protein</fullName>
    </submittedName>
</protein>
<accession>X1I4K6</accession>
<feature type="non-terminal residue" evidence="1">
    <location>
        <position position="146"/>
    </location>
</feature>
<dbReference type="AlphaFoldDB" id="X1I4K6"/>